<dbReference type="InterPro" id="IPR017748">
    <property type="entry name" value="TagF"/>
</dbReference>
<dbReference type="Pfam" id="PF09867">
    <property type="entry name" value="TagF_N"/>
    <property type="match status" value="1"/>
</dbReference>
<protein>
    <submittedName>
        <fullName evidence="1">Type VI secretion system protein ImpM</fullName>
    </submittedName>
</protein>
<gene>
    <name evidence="1" type="ORF">SAMN05443551_1312</name>
</gene>
<organism evidence="1 2">
    <name type="scientific">Marivita hallyeonensis</name>
    <dbReference type="NCBI Taxonomy" id="996342"/>
    <lineage>
        <taxon>Bacteria</taxon>
        <taxon>Pseudomonadati</taxon>
        <taxon>Pseudomonadota</taxon>
        <taxon>Alphaproteobacteria</taxon>
        <taxon>Rhodobacterales</taxon>
        <taxon>Roseobacteraceae</taxon>
        <taxon>Marivita</taxon>
    </lineage>
</organism>
<dbReference type="RefSeq" id="WP_072776619.1">
    <property type="nucleotide sequence ID" value="NZ_FQXC01000001.1"/>
</dbReference>
<dbReference type="NCBIfam" id="TIGR03373">
    <property type="entry name" value="VI_minor_4"/>
    <property type="match status" value="1"/>
</dbReference>
<dbReference type="EMBL" id="FQXC01000001">
    <property type="protein sequence ID" value="SHH01504.1"/>
    <property type="molecule type" value="Genomic_DNA"/>
</dbReference>
<reference evidence="1 2" key="1">
    <citation type="submission" date="2016-11" db="EMBL/GenBank/DDBJ databases">
        <authorList>
            <person name="Jaros S."/>
            <person name="Januszkiewicz K."/>
            <person name="Wedrychowicz H."/>
        </authorList>
    </citation>
    <scope>NUCLEOTIDE SEQUENCE [LARGE SCALE GENOMIC DNA]</scope>
    <source>
        <strain evidence="1 2">DSM 29431</strain>
    </source>
</reference>
<keyword evidence="2" id="KW-1185">Reference proteome</keyword>
<proteinExistence type="predicted"/>
<accession>A0A1M5PI82</accession>
<dbReference type="Gene3D" id="3.40.1730.10">
    <property type="entry name" value="pa0076 domain"/>
    <property type="match status" value="1"/>
</dbReference>
<name>A0A1M5PI82_9RHOB</name>
<dbReference type="OrthoDB" id="9801841at2"/>
<sequence length="227" mass="24400">MTVAAVGAFGKIPAAGDFLRIRAPSGFVQVWDEWLQKCLVSGSHTFGSHWESLYMSVPIWRFCLSAGLAGPQRIMGVLMPSVDRVGRRFPLTLMAVLPENGSVLLDHFSRDDMFAAMEDLALATLEDDASRAILEDGLSGLNTDVSGFDASIAKTANALVLRHSHGSNLTPSILASDCLSPTFQAPSIWSAVMEGDVRLMLCDGLPDGSNMQGLFDLDADIWKADPA</sequence>
<dbReference type="STRING" id="996342.SAMN05443551_1312"/>
<evidence type="ECO:0000313" key="2">
    <source>
        <dbReference type="Proteomes" id="UP000184221"/>
    </source>
</evidence>
<dbReference type="AlphaFoldDB" id="A0A1M5PI82"/>
<dbReference type="Proteomes" id="UP000184221">
    <property type="component" value="Unassembled WGS sequence"/>
</dbReference>
<dbReference type="PIRSF" id="PIRSF029287">
    <property type="entry name" value="UCP029287"/>
    <property type="match status" value="1"/>
</dbReference>
<dbReference type="InterPro" id="IPR038225">
    <property type="entry name" value="TagF_sf"/>
</dbReference>
<evidence type="ECO:0000313" key="1">
    <source>
        <dbReference type="EMBL" id="SHH01504.1"/>
    </source>
</evidence>